<dbReference type="Proteomes" id="UP001196413">
    <property type="component" value="Unassembled WGS sequence"/>
</dbReference>
<protein>
    <submittedName>
        <fullName evidence="1">Uncharacterized protein</fullName>
    </submittedName>
</protein>
<dbReference type="EMBL" id="JAHQIW010001063">
    <property type="protein sequence ID" value="KAJ1351388.1"/>
    <property type="molecule type" value="Genomic_DNA"/>
</dbReference>
<sequence length="126" mass="13915">MDDCFSEIVQAAGASDETARYSSSDMIVPLQSGSAPKAKSSNHLVPTSMLSLSTTDIRPRRVQCRHPHPMICTLSVEFHNRAVQLYFSAFHATDLQRPPNYPMTMTTVICPVQPPLVSPITTTPER</sequence>
<comment type="caution">
    <text evidence="1">The sequence shown here is derived from an EMBL/GenBank/DDBJ whole genome shotgun (WGS) entry which is preliminary data.</text>
</comment>
<reference evidence="1" key="1">
    <citation type="submission" date="2021-06" db="EMBL/GenBank/DDBJ databases">
        <title>Parelaphostrongylus tenuis whole genome reference sequence.</title>
        <authorList>
            <person name="Garwood T.J."/>
            <person name="Larsen P.A."/>
            <person name="Fountain-Jones N.M."/>
            <person name="Garbe J.R."/>
            <person name="Macchietto M.G."/>
            <person name="Kania S.A."/>
            <person name="Gerhold R.W."/>
            <person name="Richards J.E."/>
            <person name="Wolf T.M."/>
        </authorList>
    </citation>
    <scope>NUCLEOTIDE SEQUENCE</scope>
    <source>
        <strain evidence="1">MNPRO001-30</strain>
        <tissue evidence="1">Meninges</tissue>
    </source>
</reference>
<gene>
    <name evidence="1" type="ORF">KIN20_007381</name>
</gene>
<evidence type="ECO:0000313" key="2">
    <source>
        <dbReference type="Proteomes" id="UP001196413"/>
    </source>
</evidence>
<accession>A0AAD5QGU2</accession>
<name>A0AAD5QGU2_PARTN</name>
<evidence type="ECO:0000313" key="1">
    <source>
        <dbReference type="EMBL" id="KAJ1351388.1"/>
    </source>
</evidence>
<dbReference type="AlphaFoldDB" id="A0AAD5QGU2"/>
<organism evidence="1 2">
    <name type="scientific">Parelaphostrongylus tenuis</name>
    <name type="common">Meningeal worm</name>
    <dbReference type="NCBI Taxonomy" id="148309"/>
    <lineage>
        <taxon>Eukaryota</taxon>
        <taxon>Metazoa</taxon>
        <taxon>Ecdysozoa</taxon>
        <taxon>Nematoda</taxon>
        <taxon>Chromadorea</taxon>
        <taxon>Rhabditida</taxon>
        <taxon>Rhabditina</taxon>
        <taxon>Rhabditomorpha</taxon>
        <taxon>Strongyloidea</taxon>
        <taxon>Metastrongylidae</taxon>
        <taxon>Parelaphostrongylus</taxon>
    </lineage>
</organism>
<keyword evidence="2" id="KW-1185">Reference proteome</keyword>
<proteinExistence type="predicted"/>